<dbReference type="AlphaFoldDB" id="A0A4Z2HV20"/>
<organism evidence="2 3">
    <name type="scientific">Liparis tanakae</name>
    <name type="common">Tanaka's snailfish</name>
    <dbReference type="NCBI Taxonomy" id="230148"/>
    <lineage>
        <taxon>Eukaryota</taxon>
        <taxon>Metazoa</taxon>
        <taxon>Chordata</taxon>
        <taxon>Craniata</taxon>
        <taxon>Vertebrata</taxon>
        <taxon>Euteleostomi</taxon>
        <taxon>Actinopterygii</taxon>
        <taxon>Neopterygii</taxon>
        <taxon>Teleostei</taxon>
        <taxon>Neoteleostei</taxon>
        <taxon>Acanthomorphata</taxon>
        <taxon>Eupercaria</taxon>
        <taxon>Perciformes</taxon>
        <taxon>Cottioidei</taxon>
        <taxon>Cottales</taxon>
        <taxon>Liparidae</taxon>
        <taxon>Liparis</taxon>
    </lineage>
</organism>
<proteinExistence type="predicted"/>
<feature type="region of interest" description="Disordered" evidence="1">
    <location>
        <begin position="1"/>
        <end position="28"/>
    </location>
</feature>
<feature type="compositionally biased region" description="Basic and acidic residues" evidence="1">
    <location>
        <begin position="1"/>
        <end position="16"/>
    </location>
</feature>
<reference evidence="2 3" key="1">
    <citation type="submission" date="2019-03" db="EMBL/GenBank/DDBJ databases">
        <title>First draft genome of Liparis tanakae, snailfish: a comprehensive survey of snailfish specific genes.</title>
        <authorList>
            <person name="Kim W."/>
            <person name="Song I."/>
            <person name="Jeong J.-H."/>
            <person name="Kim D."/>
            <person name="Kim S."/>
            <person name="Ryu S."/>
            <person name="Song J.Y."/>
            <person name="Lee S.K."/>
        </authorList>
    </citation>
    <scope>NUCLEOTIDE SEQUENCE [LARGE SCALE GENOMIC DNA]</scope>
    <source>
        <tissue evidence="2">Muscle</tissue>
    </source>
</reference>
<dbReference type="Proteomes" id="UP000314294">
    <property type="component" value="Unassembled WGS sequence"/>
</dbReference>
<evidence type="ECO:0000313" key="2">
    <source>
        <dbReference type="EMBL" id="TNN69679.1"/>
    </source>
</evidence>
<sequence>MVELDEKSGRANHDGPWRQSLSGAGRYAAQGATRRRALRGAGRYAAPGATRRRALRGAGRYSGAFQELKTSLQNEELAGLRSDWSTGGCDLSPVVGSNAAVWLDANRRDLEDRPCWRRTGSSSGGSRWTLQLELSGLKRSNDEAAVHYILSLRPLPHT</sequence>
<accession>A0A4Z2HV20</accession>
<evidence type="ECO:0000256" key="1">
    <source>
        <dbReference type="SAM" id="MobiDB-lite"/>
    </source>
</evidence>
<comment type="caution">
    <text evidence="2">The sequence shown here is derived from an EMBL/GenBank/DDBJ whole genome shotgun (WGS) entry which is preliminary data.</text>
</comment>
<name>A0A4Z2HV20_9TELE</name>
<keyword evidence="3" id="KW-1185">Reference proteome</keyword>
<dbReference type="EMBL" id="SRLO01000172">
    <property type="protein sequence ID" value="TNN69679.1"/>
    <property type="molecule type" value="Genomic_DNA"/>
</dbReference>
<protein>
    <submittedName>
        <fullName evidence="2">Uncharacterized protein</fullName>
    </submittedName>
</protein>
<gene>
    <name evidence="2" type="ORF">EYF80_020043</name>
</gene>
<evidence type="ECO:0000313" key="3">
    <source>
        <dbReference type="Proteomes" id="UP000314294"/>
    </source>
</evidence>